<keyword evidence="2" id="KW-1185">Reference proteome</keyword>
<comment type="caution">
    <text evidence="1">The sequence shown here is derived from an EMBL/GenBank/DDBJ whole genome shotgun (WGS) entry which is preliminary data.</text>
</comment>
<reference evidence="1 2" key="1">
    <citation type="submission" date="2019-10" db="EMBL/GenBank/DDBJ databases">
        <authorList>
            <person name="Palmer J.M."/>
        </authorList>
    </citation>
    <scope>NUCLEOTIDE SEQUENCE [LARGE SCALE GENOMIC DNA]</scope>
    <source>
        <strain evidence="1 2">TWF696</strain>
    </source>
</reference>
<evidence type="ECO:0000313" key="1">
    <source>
        <dbReference type="EMBL" id="KAK6332807.1"/>
    </source>
</evidence>
<name>A0AAV9U4D7_9PEZI</name>
<dbReference type="AlphaFoldDB" id="A0AAV9U4D7"/>
<evidence type="ECO:0000313" key="2">
    <source>
        <dbReference type="Proteomes" id="UP001375240"/>
    </source>
</evidence>
<dbReference type="EMBL" id="JAVHNQ010000014">
    <property type="protein sequence ID" value="KAK6332807.1"/>
    <property type="molecule type" value="Genomic_DNA"/>
</dbReference>
<sequence>MGCMLSCPALEQERLNSPDAGTVSYGFEPSGTALFGVAANPECIENPPFPGFPGADYEAWPVWTPTLRYYDAVGGTLTSQTCSPVTKDVPGSLLCDVPTSRITGRSFDITVPYGYTTENGEQKTRTLISAIWLHEGVPITSPISTRTTYTTTLTEYTATDYTTTNTVWVDPTDGVCPPTKKKGKRGACVNDRALIVKMQQEPAVYSPLCATLTVPPAADQTYPAALSAYTISPPVITSACSCAFDLEDKKKDQKDAYKRPQMVTRSAQAILPRAPVTSSVAFVYPPKCNADLVLRAMIRSSSSASAFCATYTTITPSAGYAHPKYVSDYATCTARIVSGCSCLMGLSPPTVVPPTCTNPAPAARVYAGPAHTYKQGSTITVLTTASTTSTVWHTDTVVTSTYGCTA</sequence>
<proteinExistence type="predicted"/>
<organism evidence="1 2">
    <name type="scientific">Orbilia brochopaga</name>
    <dbReference type="NCBI Taxonomy" id="3140254"/>
    <lineage>
        <taxon>Eukaryota</taxon>
        <taxon>Fungi</taxon>
        <taxon>Dikarya</taxon>
        <taxon>Ascomycota</taxon>
        <taxon>Pezizomycotina</taxon>
        <taxon>Orbiliomycetes</taxon>
        <taxon>Orbiliales</taxon>
        <taxon>Orbiliaceae</taxon>
        <taxon>Orbilia</taxon>
    </lineage>
</organism>
<gene>
    <name evidence="1" type="ORF">TWF696_002829</name>
</gene>
<protein>
    <submittedName>
        <fullName evidence="1">Uncharacterized protein</fullName>
    </submittedName>
</protein>
<accession>A0AAV9U4D7</accession>
<dbReference type="Proteomes" id="UP001375240">
    <property type="component" value="Unassembled WGS sequence"/>
</dbReference>